<evidence type="ECO:0000313" key="3">
    <source>
        <dbReference type="EMBL" id="CAD9670875.1"/>
    </source>
</evidence>
<dbReference type="InterPro" id="IPR002347">
    <property type="entry name" value="SDR_fam"/>
</dbReference>
<sequence>MGCCTYCVLVVAVLFGVIYSGLLTQYGVFYHAGKYALEVTGMPFGVGFGTLTLPPGGFKSVFDYSDVKPHALDGKVALVTGGNAGLGYYTALHLAEKGARTVIACRNKDKGNKAVADIKAAIGSDTKGTIEMMILDTSSMESVSKFTKEFKSKFKQLDIFVQNAGIANIPIDSDSINKDGIETIFATNHLGHFKITLDLLDLIDKAADINKDARVVFVAAPFVFEQDKVYTDLKSLNAAAKGANLQALNPMYGHSKVCNVLFCTELARRLRSKRIYINSLHPGGVISNIWGPIVASWKKALPGPLKAWPQRMLDYVMNNMFFTSEQGALTQFYLAASPDVATKGTTGKYFHQVAFEVPLPAWVTAEKGKKLATDLWKFSLDLLN</sequence>
<evidence type="ECO:0000256" key="2">
    <source>
        <dbReference type="ARBA" id="ARBA00023002"/>
    </source>
</evidence>
<dbReference type="PRINTS" id="PR00081">
    <property type="entry name" value="GDHRDH"/>
</dbReference>
<reference evidence="3" key="1">
    <citation type="submission" date="2021-01" db="EMBL/GenBank/DDBJ databases">
        <authorList>
            <person name="Corre E."/>
            <person name="Pelletier E."/>
            <person name="Niang G."/>
            <person name="Scheremetjew M."/>
            <person name="Finn R."/>
            <person name="Kale V."/>
            <person name="Holt S."/>
            <person name="Cochrane G."/>
            <person name="Meng A."/>
            <person name="Brown T."/>
            <person name="Cohen L."/>
        </authorList>
    </citation>
    <scope>NUCLEOTIDE SEQUENCE</scope>
    <source>
        <strain evidence="3">NY070348D</strain>
    </source>
</reference>
<dbReference type="SUPFAM" id="SSF51735">
    <property type="entry name" value="NAD(P)-binding Rossmann-fold domains"/>
    <property type="match status" value="1"/>
</dbReference>
<keyword evidence="2" id="KW-0560">Oxidoreductase</keyword>
<proteinExistence type="inferred from homology"/>
<dbReference type="InterPro" id="IPR036291">
    <property type="entry name" value="NAD(P)-bd_dom_sf"/>
</dbReference>
<name>A0A7S2RH42_9STRA</name>
<protein>
    <submittedName>
        <fullName evidence="3">Uncharacterized protein</fullName>
    </submittedName>
</protein>
<dbReference type="Gene3D" id="3.40.50.720">
    <property type="entry name" value="NAD(P)-binding Rossmann-like Domain"/>
    <property type="match status" value="1"/>
</dbReference>
<dbReference type="PANTHER" id="PTHR24320:SF148">
    <property type="entry name" value="NAD(P)-BINDING ROSSMANN-FOLD SUPERFAMILY PROTEIN"/>
    <property type="match status" value="1"/>
</dbReference>
<comment type="similarity">
    <text evidence="1">Belongs to the short-chain dehydrogenases/reductases (SDR) family.</text>
</comment>
<evidence type="ECO:0000256" key="1">
    <source>
        <dbReference type="ARBA" id="ARBA00006484"/>
    </source>
</evidence>
<dbReference type="PANTHER" id="PTHR24320">
    <property type="entry name" value="RETINOL DEHYDROGENASE"/>
    <property type="match status" value="1"/>
</dbReference>
<organism evidence="3">
    <name type="scientific">Mucochytrium quahogii</name>
    <dbReference type="NCBI Taxonomy" id="96639"/>
    <lineage>
        <taxon>Eukaryota</taxon>
        <taxon>Sar</taxon>
        <taxon>Stramenopiles</taxon>
        <taxon>Bigyra</taxon>
        <taxon>Labyrinthulomycetes</taxon>
        <taxon>Thraustochytrida</taxon>
        <taxon>Thraustochytriidae</taxon>
        <taxon>Mucochytrium</taxon>
    </lineage>
</organism>
<gene>
    <name evidence="3" type="ORF">QSP1433_LOCUS3326</name>
</gene>
<dbReference type="GO" id="GO:0016491">
    <property type="term" value="F:oxidoreductase activity"/>
    <property type="evidence" value="ECO:0007669"/>
    <property type="project" value="UniProtKB-KW"/>
</dbReference>
<dbReference type="EMBL" id="HBHK01005666">
    <property type="protein sequence ID" value="CAD9670875.1"/>
    <property type="molecule type" value="Transcribed_RNA"/>
</dbReference>
<accession>A0A7S2RH42</accession>
<dbReference type="Pfam" id="PF00106">
    <property type="entry name" value="adh_short"/>
    <property type="match status" value="1"/>
</dbReference>
<dbReference type="AlphaFoldDB" id="A0A7S2RH42"/>